<dbReference type="NCBIfam" id="TIGR02292">
    <property type="entry name" value="ygfB_yecA"/>
    <property type="match status" value="1"/>
</dbReference>
<reference evidence="1 2" key="1">
    <citation type="submission" date="2021-11" db="EMBL/GenBank/DDBJ databases">
        <authorList>
            <person name="Liang Q."/>
            <person name="Mou H."/>
            <person name="Liu Z."/>
        </authorList>
    </citation>
    <scope>NUCLEOTIDE SEQUENCE [LARGE SCALE GENOMIC DNA]</scope>
    <source>
        <strain evidence="1 2">CHU3</strain>
    </source>
</reference>
<comment type="caution">
    <text evidence="1">The sequence shown here is derived from an EMBL/GenBank/DDBJ whole genome shotgun (WGS) entry which is preliminary data.</text>
</comment>
<protein>
    <submittedName>
        <fullName evidence="1">YecA family protein</fullName>
    </submittedName>
</protein>
<sequence length="238" mass="26368">MNDSTTIDHANAERLAALLQMLAANTPEDEDAVPIDTLDGYLTALIVGPTDAGPLEAMDALFGDDWADELDEQDVTEEFMTVLHERWNEITLSLEPVALGADPEAMLIEPLITEFDEATKAGLLSQGVLTAEQLEQLPPNGLMWVEGFMQAVEDNEADWYIFDEDSEDGQMLDAMLMGVAAVAMPPGDQLEAYIDEQYDEDEEVDQDVLLDDALFSVQDLRTFWLQQRLARQVPTLAS</sequence>
<dbReference type="Proteomes" id="UP001209701">
    <property type="component" value="Unassembled WGS sequence"/>
</dbReference>
<evidence type="ECO:0000313" key="2">
    <source>
        <dbReference type="Proteomes" id="UP001209701"/>
    </source>
</evidence>
<dbReference type="Pfam" id="PF03695">
    <property type="entry name" value="UPF0149"/>
    <property type="match status" value="1"/>
</dbReference>
<dbReference type="EMBL" id="JAJIRN010000001">
    <property type="protein sequence ID" value="MCV2366721.1"/>
    <property type="molecule type" value="Genomic_DNA"/>
</dbReference>
<name>A0ABT2Y8V7_9BURK</name>
<keyword evidence="2" id="KW-1185">Reference proteome</keyword>
<accession>A0ABT2Y8V7</accession>
<proteinExistence type="predicted"/>
<organism evidence="1 2">
    <name type="scientific">Roseateles oligotrophus</name>
    <dbReference type="NCBI Taxonomy" id="1769250"/>
    <lineage>
        <taxon>Bacteria</taxon>
        <taxon>Pseudomonadati</taxon>
        <taxon>Pseudomonadota</taxon>
        <taxon>Betaproteobacteria</taxon>
        <taxon>Burkholderiales</taxon>
        <taxon>Sphaerotilaceae</taxon>
        <taxon>Roseateles</taxon>
    </lineage>
</organism>
<dbReference type="RefSeq" id="WP_263569355.1">
    <property type="nucleotide sequence ID" value="NZ_JAJIRN010000001.1"/>
</dbReference>
<gene>
    <name evidence="1" type="ORF">LNV07_01225</name>
</gene>
<dbReference type="InterPro" id="IPR011978">
    <property type="entry name" value="YgfB-like"/>
</dbReference>
<evidence type="ECO:0000313" key="1">
    <source>
        <dbReference type="EMBL" id="MCV2366721.1"/>
    </source>
</evidence>